<evidence type="ECO:0000313" key="2">
    <source>
        <dbReference type="Proteomes" id="UP000028093"/>
    </source>
</evidence>
<reference evidence="1 2" key="1">
    <citation type="submission" date="2014-05" db="EMBL/GenBank/DDBJ databases">
        <authorList>
            <person name="Daugherty S.C."/>
            <person name="Tallon L.J."/>
            <person name="Sadzewicz L."/>
            <person name="Kilian M."/>
            <person name="Tettelin H."/>
        </authorList>
    </citation>
    <scope>NUCLEOTIDE SEQUENCE [LARGE SCALE GENOMIC DNA]</scope>
    <source>
        <strain evidence="1 2">SK1126</strain>
    </source>
</reference>
<evidence type="ECO:0000313" key="1">
    <source>
        <dbReference type="EMBL" id="KEQ32623.1"/>
    </source>
</evidence>
<sequence length="40" mass="4733">MSNSTLLNDHIENCSDNVVWAFLVSELMIFIFKWKIRGNF</sequence>
<protein>
    <submittedName>
        <fullName evidence="1">Uncharacterized protein</fullName>
    </submittedName>
</protein>
<gene>
    <name evidence="1" type="ORF">SK1126_0524</name>
</gene>
<accession>A0A081PPK0</accession>
<dbReference type="AlphaFoldDB" id="A0A081PPK0"/>
<name>A0A081PPK0_STRMT</name>
<comment type="caution">
    <text evidence="1">The sequence shown here is derived from an EMBL/GenBank/DDBJ whole genome shotgun (WGS) entry which is preliminary data.</text>
</comment>
<dbReference type="EMBL" id="JPFT01000005">
    <property type="protein sequence ID" value="KEQ32623.1"/>
    <property type="molecule type" value="Genomic_DNA"/>
</dbReference>
<organism evidence="1 2">
    <name type="scientific">Streptococcus mitis</name>
    <dbReference type="NCBI Taxonomy" id="28037"/>
    <lineage>
        <taxon>Bacteria</taxon>
        <taxon>Bacillati</taxon>
        <taxon>Bacillota</taxon>
        <taxon>Bacilli</taxon>
        <taxon>Lactobacillales</taxon>
        <taxon>Streptococcaceae</taxon>
        <taxon>Streptococcus</taxon>
        <taxon>Streptococcus mitis group</taxon>
    </lineage>
</organism>
<proteinExistence type="predicted"/>
<dbReference type="Proteomes" id="UP000028093">
    <property type="component" value="Unassembled WGS sequence"/>
</dbReference>